<organism evidence="8 9">
    <name type="scientific">Microbacterium resistens</name>
    <dbReference type="NCBI Taxonomy" id="156977"/>
    <lineage>
        <taxon>Bacteria</taxon>
        <taxon>Bacillati</taxon>
        <taxon>Actinomycetota</taxon>
        <taxon>Actinomycetes</taxon>
        <taxon>Micrococcales</taxon>
        <taxon>Microbacteriaceae</taxon>
        <taxon>Microbacterium</taxon>
    </lineage>
</organism>
<feature type="transmembrane region" description="Helical" evidence="7">
    <location>
        <begin position="12"/>
        <end position="29"/>
    </location>
</feature>
<dbReference type="InterPro" id="IPR023271">
    <property type="entry name" value="Aquaporin-like"/>
</dbReference>
<dbReference type="InterPro" id="IPR034294">
    <property type="entry name" value="Aquaporin_transptr"/>
</dbReference>
<dbReference type="Gene3D" id="1.20.1080.10">
    <property type="entry name" value="Glycerol uptake facilitator protein"/>
    <property type="match status" value="1"/>
</dbReference>
<evidence type="ECO:0000256" key="3">
    <source>
        <dbReference type="ARBA" id="ARBA00022692"/>
    </source>
</evidence>
<dbReference type="InterPro" id="IPR000425">
    <property type="entry name" value="MIP"/>
</dbReference>
<accession>A0ABY3RSF2</accession>
<name>A0ABY3RSF2_9MICO</name>
<keyword evidence="2 6" id="KW-0813">Transport</keyword>
<evidence type="ECO:0000256" key="6">
    <source>
        <dbReference type="RuleBase" id="RU000477"/>
    </source>
</evidence>
<dbReference type="Proteomes" id="UP001199642">
    <property type="component" value="Chromosome"/>
</dbReference>
<proteinExistence type="inferred from homology"/>
<dbReference type="InterPro" id="IPR022357">
    <property type="entry name" value="MIP_CS"/>
</dbReference>
<sequence>MIAIVRKALVEAVSTFVFVFTVIGVVNSADPLGPLAIGLALTVLVYAAGHLSGAHLNPAVSLGVLIRGGLDAASFPLYLCAQFVGATLAASASLVVWPFAAEALAVREWPAFLVECLVTFVLVWVVLNVATSKDHPTNSFYGLAIGGTVFVGAVAVGGISGGAFNPAVAFGLALTGHFGWGSFWVYLIAPLLGAALAAGLFRTLCADEFIGTGASSSSE</sequence>
<feature type="transmembrane region" description="Helical" evidence="7">
    <location>
        <begin position="109"/>
        <end position="127"/>
    </location>
</feature>
<dbReference type="PANTHER" id="PTHR45724">
    <property type="entry name" value="AQUAPORIN NIP2-1"/>
    <property type="match status" value="1"/>
</dbReference>
<dbReference type="SUPFAM" id="SSF81338">
    <property type="entry name" value="Aquaporin-like"/>
    <property type="match status" value="1"/>
</dbReference>
<evidence type="ECO:0000256" key="5">
    <source>
        <dbReference type="ARBA" id="ARBA00023136"/>
    </source>
</evidence>
<evidence type="ECO:0000256" key="7">
    <source>
        <dbReference type="SAM" id="Phobius"/>
    </source>
</evidence>
<dbReference type="RefSeq" id="WP_231819469.1">
    <property type="nucleotide sequence ID" value="NZ_CP082781.1"/>
</dbReference>
<evidence type="ECO:0000256" key="2">
    <source>
        <dbReference type="ARBA" id="ARBA00022448"/>
    </source>
</evidence>
<dbReference type="PANTHER" id="PTHR45724:SF13">
    <property type="entry name" value="AQUAPORIN NIP1-1-RELATED"/>
    <property type="match status" value="1"/>
</dbReference>
<keyword evidence="9" id="KW-1185">Reference proteome</keyword>
<comment type="similarity">
    <text evidence="6">Belongs to the MIP/aquaporin (TC 1.A.8) family.</text>
</comment>
<evidence type="ECO:0000256" key="1">
    <source>
        <dbReference type="ARBA" id="ARBA00004141"/>
    </source>
</evidence>
<dbReference type="EMBL" id="CP082781">
    <property type="protein sequence ID" value="UGS25646.1"/>
    <property type="molecule type" value="Genomic_DNA"/>
</dbReference>
<evidence type="ECO:0000256" key="4">
    <source>
        <dbReference type="ARBA" id="ARBA00022989"/>
    </source>
</evidence>
<reference evidence="8 9" key="1">
    <citation type="submission" date="2023-01" db="EMBL/GenBank/DDBJ databases">
        <title>Characterization of estradiol degrading bacteria Microbacterium sp. MZT7 and reveal degrading genes through genome analysis.</title>
        <authorList>
            <person name="Hao P."/>
            <person name="Gao Y."/>
        </authorList>
    </citation>
    <scope>NUCLEOTIDE SEQUENCE [LARGE SCALE GENOMIC DNA]</scope>
    <source>
        <strain evidence="8 9">MZT7</strain>
    </source>
</reference>
<feature type="transmembrane region" description="Helical" evidence="7">
    <location>
        <begin position="139"/>
        <end position="163"/>
    </location>
</feature>
<keyword evidence="3 6" id="KW-0812">Transmembrane</keyword>
<dbReference type="PROSITE" id="PS00221">
    <property type="entry name" value="MIP"/>
    <property type="match status" value="1"/>
</dbReference>
<gene>
    <name evidence="8" type="ORF">K8F61_13320</name>
</gene>
<dbReference type="PRINTS" id="PR00783">
    <property type="entry name" value="MINTRINSICP"/>
</dbReference>
<dbReference type="Pfam" id="PF00230">
    <property type="entry name" value="MIP"/>
    <property type="match status" value="1"/>
</dbReference>
<comment type="subcellular location">
    <subcellularLocation>
        <location evidence="1">Membrane</location>
        <topology evidence="1">Multi-pass membrane protein</topology>
    </subcellularLocation>
</comment>
<protein>
    <submittedName>
        <fullName evidence="8">Aquaporin</fullName>
    </submittedName>
</protein>
<keyword evidence="5 7" id="KW-0472">Membrane</keyword>
<keyword evidence="4 7" id="KW-1133">Transmembrane helix</keyword>
<evidence type="ECO:0000313" key="8">
    <source>
        <dbReference type="EMBL" id="UGS25646.1"/>
    </source>
</evidence>
<feature type="transmembrane region" description="Helical" evidence="7">
    <location>
        <begin position="75"/>
        <end position="97"/>
    </location>
</feature>
<feature type="transmembrane region" description="Helical" evidence="7">
    <location>
        <begin position="183"/>
        <end position="201"/>
    </location>
</feature>
<evidence type="ECO:0000313" key="9">
    <source>
        <dbReference type="Proteomes" id="UP001199642"/>
    </source>
</evidence>